<name>D9SX77_CLOC7</name>
<dbReference type="OrthoDB" id="1683515at2"/>
<keyword evidence="1 3" id="KW-0689">Ribosomal protein</keyword>
<dbReference type="InterPro" id="IPR008991">
    <property type="entry name" value="Translation_prot_SH3-like_sf"/>
</dbReference>
<sequence>MIQKDLLGTVVLGKAGRDSDRFFVILDIIDNNYVMIADGSTRKLENPKRKKLKHLALTEVRFHEEVENLHNKSITNSKLRKLIKSLELDKEV</sequence>
<dbReference type="InterPro" id="IPR041985">
    <property type="entry name" value="Ribosomal_eL14_KOW"/>
</dbReference>
<accession>D9SX77</accession>
<dbReference type="CDD" id="cd06088">
    <property type="entry name" value="KOW_RPL14"/>
    <property type="match status" value="1"/>
</dbReference>
<dbReference type="HOGENOM" id="CLU_168121_0_0_9"/>
<proteinExistence type="predicted"/>
<dbReference type="GO" id="GO:0005840">
    <property type="term" value="C:ribosome"/>
    <property type="evidence" value="ECO:0007669"/>
    <property type="project" value="UniProtKB-KW"/>
</dbReference>
<dbReference type="InterPro" id="IPR014722">
    <property type="entry name" value="Rib_uL2_dom2"/>
</dbReference>
<protein>
    <submittedName>
        <fullName evidence="3">Ribosomal protein L14E (/type)</fullName>
    </submittedName>
</protein>
<dbReference type="EMBL" id="CP002160">
    <property type="protein sequence ID" value="ADL53380.1"/>
    <property type="molecule type" value="Genomic_DNA"/>
</dbReference>
<gene>
    <name evidence="3" type="ordered locus">Clocel_3710</name>
</gene>
<evidence type="ECO:0000256" key="1">
    <source>
        <dbReference type="ARBA" id="ARBA00022980"/>
    </source>
</evidence>
<dbReference type="GO" id="GO:1990904">
    <property type="term" value="C:ribonucleoprotein complex"/>
    <property type="evidence" value="ECO:0007669"/>
    <property type="project" value="UniProtKB-KW"/>
</dbReference>
<evidence type="ECO:0000313" key="3">
    <source>
        <dbReference type="EMBL" id="ADL53380.1"/>
    </source>
</evidence>
<reference evidence="3 4" key="1">
    <citation type="submission" date="2010-08" db="EMBL/GenBank/DDBJ databases">
        <title>Complete sequence of Clostridium cellulovorans 743B.</title>
        <authorList>
            <consortium name="US DOE Joint Genome Institute"/>
            <person name="Lucas S."/>
            <person name="Copeland A."/>
            <person name="Lapidus A."/>
            <person name="Cheng J.-F."/>
            <person name="Bruce D."/>
            <person name="Goodwin L."/>
            <person name="Pitluck S."/>
            <person name="Chertkov O."/>
            <person name="Detter J.C."/>
            <person name="Han C."/>
            <person name="Tapia R."/>
            <person name="Land M."/>
            <person name="Hauser L."/>
            <person name="Chang Y.-J."/>
            <person name="Jeffries C."/>
            <person name="Kyrpides N."/>
            <person name="Ivanova N."/>
            <person name="Mikhailova N."/>
            <person name="Hemme C.L."/>
            <person name="Woyke T."/>
        </authorList>
    </citation>
    <scope>NUCLEOTIDE SEQUENCE [LARGE SCALE GENOMIC DNA]</scope>
    <source>
        <strain evidence="4">ATCC 35296 / DSM 3052 / OCM 3 / 743B</strain>
    </source>
</reference>
<keyword evidence="2" id="KW-0687">Ribonucleoprotein</keyword>
<dbReference type="Gene3D" id="2.30.30.30">
    <property type="match status" value="1"/>
</dbReference>
<dbReference type="Proteomes" id="UP000002730">
    <property type="component" value="Chromosome"/>
</dbReference>
<dbReference type="KEGG" id="ccb:Clocel_3710"/>
<organism evidence="3 4">
    <name type="scientific">Clostridium cellulovorans (strain ATCC 35296 / DSM 3052 / OCM 3 / 743B)</name>
    <dbReference type="NCBI Taxonomy" id="573061"/>
    <lineage>
        <taxon>Bacteria</taxon>
        <taxon>Bacillati</taxon>
        <taxon>Bacillota</taxon>
        <taxon>Clostridia</taxon>
        <taxon>Eubacteriales</taxon>
        <taxon>Clostridiaceae</taxon>
        <taxon>Clostridium</taxon>
    </lineage>
</organism>
<dbReference type="SUPFAM" id="SSF50104">
    <property type="entry name" value="Translation proteins SH3-like domain"/>
    <property type="match status" value="1"/>
</dbReference>
<dbReference type="STRING" id="573061.Clocel_3710"/>
<evidence type="ECO:0000256" key="2">
    <source>
        <dbReference type="ARBA" id="ARBA00023274"/>
    </source>
</evidence>
<dbReference type="eggNOG" id="COG2163">
    <property type="taxonomic scope" value="Bacteria"/>
</dbReference>
<keyword evidence="4" id="KW-1185">Reference proteome</keyword>
<evidence type="ECO:0000313" key="4">
    <source>
        <dbReference type="Proteomes" id="UP000002730"/>
    </source>
</evidence>
<dbReference type="AlphaFoldDB" id="D9SX77"/>